<reference evidence="4" key="1">
    <citation type="journal article" date="2017" name="Nat. Commun.">
        <title>The North American bullfrog draft genome provides insight into hormonal regulation of long noncoding RNA.</title>
        <authorList>
            <person name="Hammond S.A."/>
            <person name="Warren R.L."/>
            <person name="Vandervalk B.P."/>
            <person name="Kucuk E."/>
            <person name="Khan H."/>
            <person name="Gibb E.A."/>
            <person name="Pandoh P."/>
            <person name="Kirk H."/>
            <person name="Zhao Y."/>
            <person name="Jones M."/>
            <person name="Mungall A.J."/>
            <person name="Coope R."/>
            <person name="Pleasance S."/>
            <person name="Moore R.A."/>
            <person name="Holt R.A."/>
            <person name="Round J.M."/>
            <person name="Ohora S."/>
            <person name="Walle B.V."/>
            <person name="Veldhoen N."/>
            <person name="Helbing C.C."/>
            <person name="Birol I."/>
        </authorList>
    </citation>
    <scope>NUCLEOTIDE SEQUENCE [LARGE SCALE GENOMIC DNA]</scope>
</reference>
<keyword evidence="2" id="KW-0732">Signal</keyword>
<proteinExistence type="predicted"/>
<evidence type="ECO:0000313" key="4">
    <source>
        <dbReference type="Proteomes" id="UP000228934"/>
    </source>
</evidence>
<evidence type="ECO:0000313" key="3">
    <source>
        <dbReference type="EMBL" id="PIO35677.1"/>
    </source>
</evidence>
<dbReference type="Proteomes" id="UP000228934">
    <property type="component" value="Unassembled WGS sequence"/>
</dbReference>
<sequence length="230" mass="25150">MSLQILHTFCFFPQVLLSLRILLMMKPSVLSRVSRQVAFGLHELLKTNAANIHSSNDWYTLFCLLECIGAGVKPPPALQVTTRSDNDTGAQSDSEVSSYHSTDVSLDRGYTSDSEVYTEHSKQSKMHRSVTDVDMVNSGWLVVGKEDVDSSKVSAAVTKPGASTPVNQYSLVIGLDFGPHDTKSLMKSVESLSFIVRDAAHVTPENFELCVKTIRVFVEASLNGGVCKCC</sequence>
<organism evidence="3 4">
    <name type="scientific">Aquarana catesbeiana</name>
    <name type="common">American bullfrog</name>
    <name type="synonym">Rana catesbeiana</name>
    <dbReference type="NCBI Taxonomy" id="8400"/>
    <lineage>
        <taxon>Eukaryota</taxon>
        <taxon>Metazoa</taxon>
        <taxon>Chordata</taxon>
        <taxon>Craniata</taxon>
        <taxon>Vertebrata</taxon>
        <taxon>Euteleostomi</taxon>
        <taxon>Amphibia</taxon>
        <taxon>Batrachia</taxon>
        <taxon>Anura</taxon>
        <taxon>Neobatrachia</taxon>
        <taxon>Ranoidea</taxon>
        <taxon>Ranidae</taxon>
        <taxon>Aquarana</taxon>
    </lineage>
</organism>
<evidence type="ECO:0000256" key="2">
    <source>
        <dbReference type="SAM" id="SignalP"/>
    </source>
</evidence>
<feature type="compositionally biased region" description="Polar residues" evidence="1">
    <location>
        <begin position="79"/>
        <end position="104"/>
    </location>
</feature>
<dbReference type="AlphaFoldDB" id="A0A2G9S6C7"/>
<dbReference type="OrthoDB" id="10258608at2759"/>
<feature type="signal peptide" evidence="2">
    <location>
        <begin position="1"/>
        <end position="31"/>
    </location>
</feature>
<feature type="chain" id="PRO_5013681604" evidence="2">
    <location>
        <begin position="32"/>
        <end position="230"/>
    </location>
</feature>
<feature type="region of interest" description="Disordered" evidence="1">
    <location>
        <begin position="78"/>
        <end position="107"/>
    </location>
</feature>
<gene>
    <name evidence="3" type="ORF">AB205_0048730</name>
</gene>
<accession>A0A2G9S6C7</accession>
<keyword evidence="4" id="KW-1185">Reference proteome</keyword>
<name>A0A2G9S6C7_AQUCT</name>
<protein>
    <submittedName>
        <fullName evidence="3">Uncharacterized protein</fullName>
    </submittedName>
</protein>
<evidence type="ECO:0000256" key="1">
    <source>
        <dbReference type="SAM" id="MobiDB-lite"/>
    </source>
</evidence>
<dbReference type="EMBL" id="KV926544">
    <property type="protein sequence ID" value="PIO35677.1"/>
    <property type="molecule type" value="Genomic_DNA"/>
</dbReference>